<keyword evidence="2" id="KW-0547">Nucleotide-binding</keyword>
<dbReference type="EMBL" id="SRLO01000795">
    <property type="protein sequence ID" value="TNN46318.1"/>
    <property type="molecule type" value="Genomic_DNA"/>
</dbReference>
<feature type="domain" description="MCM9 N-terminal" evidence="1">
    <location>
        <begin position="6"/>
        <end position="90"/>
    </location>
</feature>
<dbReference type="InterPro" id="IPR058768">
    <property type="entry name" value="MCM9_N"/>
</dbReference>
<comment type="caution">
    <text evidence="2">The sequence shown here is derived from an EMBL/GenBank/DDBJ whole genome shotgun (WGS) entry which is preliminary data.</text>
</comment>
<keyword evidence="3" id="KW-1185">Reference proteome</keyword>
<gene>
    <name evidence="2" type="primary">MCM9_2</name>
    <name evidence="2" type="ORF">EYF80_043467</name>
</gene>
<dbReference type="Proteomes" id="UP000314294">
    <property type="component" value="Unassembled WGS sequence"/>
</dbReference>
<dbReference type="AlphaFoldDB" id="A0A4Z2FYD5"/>
<protein>
    <submittedName>
        <fullName evidence="2">DNA helicase MCM9</fullName>
    </submittedName>
</protein>
<dbReference type="Pfam" id="PF26066">
    <property type="entry name" value="MCM9_N"/>
    <property type="match status" value="1"/>
</dbReference>
<dbReference type="GO" id="GO:0004386">
    <property type="term" value="F:helicase activity"/>
    <property type="evidence" value="ECO:0007669"/>
    <property type="project" value="UniProtKB-KW"/>
</dbReference>
<accession>A0A4Z2FYD5</accession>
<organism evidence="2 3">
    <name type="scientific">Liparis tanakae</name>
    <name type="common">Tanaka's snailfish</name>
    <dbReference type="NCBI Taxonomy" id="230148"/>
    <lineage>
        <taxon>Eukaryota</taxon>
        <taxon>Metazoa</taxon>
        <taxon>Chordata</taxon>
        <taxon>Craniata</taxon>
        <taxon>Vertebrata</taxon>
        <taxon>Euteleostomi</taxon>
        <taxon>Actinopterygii</taxon>
        <taxon>Neopterygii</taxon>
        <taxon>Teleostei</taxon>
        <taxon>Neoteleostei</taxon>
        <taxon>Acanthomorphata</taxon>
        <taxon>Eupercaria</taxon>
        <taxon>Perciformes</taxon>
        <taxon>Cottioidei</taxon>
        <taxon>Cottales</taxon>
        <taxon>Liparidae</taxon>
        <taxon>Liparis</taxon>
    </lineage>
</organism>
<dbReference type="OrthoDB" id="271325at2759"/>
<proteinExistence type="predicted"/>
<evidence type="ECO:0000259" key="1">
    <source>
        <dbReference type="Pfam" id="PF26066"/>
    </source>
</evidence>
<reference evidence="2 3" key="1">
    <citation type="submission" date="2019-03" db="EMBL/GenBank/DDBJ databases">
        <title>First draft genome of Liparis tanakae, snailfish: a comprehensive survey of snailfish specific genes.</title>
        <authorList>
            <person name="Kim W."/>
            <person name="Song I."/>
            <person name="Jeong J.-H."/>
            <person name="Kim D."/>
            <person name="Kim S."/>
            <person name="Ryu S."/>
            <person name="Song J.Y."/>
            <person name="Lee S.K."/>
        </authorList>
    </citation>
    <scope>NUCLEOTIDE SEQUENCE [LARGE SCALE GENOMIC DNA]</scope>
    <source>
        <tissue evidence="2">Muscle</tissue>
    </source>
</reference>
<keyword evidence="2" id="KW-0067">ATP-binding</keyword>
<keyword evidence="2" id="KW-0378">Hydrolase</keyword>
<evidence type="ECO:0000313" key="3">
    <source>
        <dbReference type="Proteomes" id="UP000314294"/>
    </source>
</evidence>
<sequence>MTMSPDQEALIGRVFETYLTDHHHDDIRQLIADTKEETHRPVLVGDYFNAFPHEVLSLFDDVLSRTALQLSRSAGAAERTTPSLHARITACAPLHQNTSRSPYTS</sequence>
<evidence type="ECO:0000313" key="2">
    <source>
        <dbReference type="EMBL" id="TNN46318.1"/>
    </source>
</evidence>
<keyword evidence="2" id="KW-0347">Helicase</keyword>
<name>A0A4Z2FYD5_9TELE</name>